<protein>
    <submittedName>
        <fullName evidence="14">Uncharacterized protein</fullName>
    </submittedName>
</protein>
<feature type="disulfide bond" evidence="10">
    <location>
        <begin position="212"/>
        <end position="222"/>
    </location>
</feature>
<feature type="transmembrane region" description="Helical" evidence="11">
    <location>
        <begin position="793"/>
        <end position="814"/>
    </location>
</feature>
<organism evidence="14 15">
    <name type="scientific">Pocillopora damicornis</name>
    <name type="common">Cauliflower coral</name>
    <name type="synonym">Millepora damicornis</name>
    <dbReference type="NCBI Taxonomy" id="46731"/>
    <lineage>
        <taxon>Eukaryota</taxon>
        <taxon>Metazoa</taxon>
        <taxon>Cnidaria</taxon>
        <taxon>Anthozoa</taxon>
        <taxon>Hexacorallia</taxon>
        <taxon>Scleractinia</taxon>
        <taxon>Astrocoeniina</taxon>
        <taxon>Pocilloporidae</taxon>
        <taxon>Pocillopora</taxon>
    </lineage>
</organism>
<dbReference type="InterPro" id="IPR013098">
    <property type="entry name" value="Ig_I-set"/>
</dbReference>
<dbReference type="GO" id="GO:0070593">
    <property type="term" value="P:dendrite self-avoidance"/>
    <property type="evidence" value="ECO:0007669"/>
    <property type="project" value="TreeGrafter"/>
</dbReference>
<dbReference type="CDD" id="cd00096">
    <property type="entry name" value="Ig"/>
    <property type="match status" value="4"/>
</dbReference>
<dbReference type="SMART" id="SM00409">
    <property type="entry name" value="IG"/>
    <property type="match status" value="9"/>
</dbReference>
<comment type="caution">
    <text evidence="10">Lacks conserved residue(s) required for the propagation of feature annotation.</text>
</comment>
<comment type="caution">
    <text evidence="14">The sequence shown here is derived from an EMBL/GenBank/DDBJ whole genome shotgun (WGS) entry which is preliminary data.</text>
</comment>
<dbReference type="PANTHER" id="PTHR10075">
    <property type="entry name" value="BASIGIN RELATED"/>
    <property type="match status" value="1"/>
</dbReference>
<dbReference type="Pfam" id="PF13927">
    <property type="entry name" value="Ig_3"/>
    <property type="match status" value="5"/>
</dbReference>
<feature type="domain" description="Ig-like" evidence="13">
    <location>
        <begin position="517"/>
        <end position="598"/>
    </location>
</feature>
<dbReference type="SMART" id="SM00408">
    <property type="entry name" value="IGc2"/>
    <property type="match status" value="10"/>
</dbReference>
<dbReference type="SUPFAM" id="SSF48726">
    <property type="entry name" value="Immunoglobulin"/>
    <property type="match status" value="9"/>
</dbReference>
<dbReference type="GO" id="GO:0007411">
    <property type="term" value="P:axon guidance"/>
    <property type="evidence" value="ECO:0007669"/>
    <property type="project" value="TreeGrafter"/>
</dbReference>
<dbReference type="InterPro" id="IPR003599">
    <property type="entry name" value="Ig_sub"/>
</dbReference>
<dbReference type="InterPro" id="IPR036179">
    <property type="entry name" value="Ig-like_dom_sf"/>
</dbReference>
<dbReference type="InterPro" id="IPR013783">
    <property type="entry name" value="Ig-like_fold"/>
</dbReference>
<evidence type="ECO:0000256" key="9">
    <source>
        <dbReference type="ARBA" id="ARBA00023319"/>
    </source>
</evidence>
<dbReference type="PROSITE" id="PS50835">
    <property type="entry name" value="IG_LIKE"/>
    <property type="match status" value="9"/>
</dbReference>
<dbReference type="GO" id="GO:0005886">
    <property type="term" value="C:plasma membrane"/>
    <property type="evidence" value="ECO:0007669"/>
    <property type="project" value="TreeGrafter"/>
</dbReference>
<dbReference type="InterPro" id="IPR036772">
    <property type="entry name" value="SRCR-like_dom_sf"/>
</dbReference>
<accession>A0A3M6V3A1</accession>
<gene>
    <name evidence="14" type="ORF">pdam_00020575</name>
</gene>
<keyword evidence="4" id="KW-0677">Repeat</keyword>
<keyword evidence="2 11" id="KW-0812">Transmembrane</keyword>
<dbReference type="Pfam" id="PF07679">
    <property type="entry name" value="I-set"/>
    <property type="match status" value="3"/>
</dbReference>
<sequence length="1166" mass="129743">MAMGYSNSSDYGRWYEDSGNVSETSTNFNCTTTLTKCEESFSNKLQFCKVFPLRFRTESNPSLGTMEIHTNSSWKKLCTSTWSKVEVDLTCMAMGYSNSSDYGRWFEDSGNVSETSTNFNCTTTLTKCEESFSNKLQLCKVPVRLSGANVEYGGRVEVFYKGKWGKICTNGWDLNDAQVICRQLGFEEALAEFFGSNVEDGNTTSVMADVSCTGAEDELASCTRSDGKLNVPGQCQGDGKGSQARCQPKNRKVCGKEKLHFDVGNNEILHCSIRNKTRFARWFINGQKVQRNTSSSKRVKTKGDGELVIENVQLSDGGTYECLIEEYVQYYTVYINARFTENTRDQQSLIAYTSGIINCSAEGTPLPQITWGKQGEKLVPNGRRFAQIPSGSLHIDLVHPEDGGTYRCTITQSKGSKRFTIKAKNISVSVIVRPQVNVSGASNLIREGDTVTLTCKIIQGRPQPQITWLKNNSFKGHNMSLSFNKITKEDAGLYTCEAKNRGGISAENIYISVKVPPHLNPELKNLSVPLNSTFETDCFKRADPPVSVNWTKDGKSLGNNNTLVIKRVTFDDEGLYECAAKNPFGKDKTSFWIDVTVSPQILLSPINQSVTDGDPVNFTCRATGVPTPKLTWTFNGGKLPFGINQNNYEGDSFLESFLEMQKITKEMEGTYKCTAENKANRISYSITLQVFEKPTAKVSPEPYPTLIQGDKLRLTCSVNEATVNITWRKDGDPIKERAVIYTQLDETTSYLVVEKVVEEDSGEYSCEARNRLGNVARSIVMIKVNPVSPFLEWYYIFGSMAALIVILLMCCYFWKRRRTVRPVVNVSGSSNLIREGDTGHNMSLSFNKITKEDAGLYTCEAKNRGGISTGNLYISVNVPLNSTFETYCFKGGDPLISVNWTKDGKALPSNNTLVIKRVTFDDGVEEDLTCMVMGYSNSDDYGRWYKKSGNVSETSTNFNCTTTLTKCEESFSNKSQFCEVRPVVSVSGSSNLIREGDTVNLTCKIIQGRPKPQITWLKDNLSKGHSMSLSFNKITKEEAGLYTCEAKNRGGISAENIYISIHEKPTAKVSPKPYPTLPQGDKLRLTCSVNEATVHITWKKDGDPTIETAVIDTQLCEKTSYLVIAEVVKDDSGEYSCEARNRLGDVARSTVMIIVKRKLLLLLLLL</sequence>
<dbReference type="PRINTS" id="PR00258">
    <property type="entry name" value="SPERACTRCPTR"/>
</dbReference>
<dbReference type="Gene3D" id="2.60.40.10">
    <property type="entry name" value="Immunoglobulins"/>
    <property type="match status" value="9"/>
</dbReference>
<evidence type="ECO:0000256" key="3">
    <source>
        <dbReference type="ARBA" id="ARBA00022729"/>
    </source>
</evidence>
<dbReference type="SUPFAM" id="SSF56487">
    <property type="entry name" value="SRCR-like"/>
    <property type="match status" value="2"/>
</dbReference>
<keyword evidence="15" id="KW-1185">Reference proteome</keyword>
<keyword evidence="8" id="KW-0325">Glycoprotein</keyword>
<reference evidence="14 15" key="1">
    <citation type="journal article" date="2018" name="Sci. Rep.">
        <title>Comparative analysis of the Pocillopora damicornis genome highlights role of immune system in coral evolution.</title>
        <authorList>
            <person name="Cunning R."/>
            <person name="Bay R.A."/>
            <person name="Gillette P."/>
            <person name="Baker A.C."/>
            <person name="Traylor-Knowles N."/>
        </authorList>
    </citation>
    <scope>NUCLEOTIDE SEQUENCE [LARGE SCALE GENOMIC DNA]</scope>
    <source>
        <strain evidence="14">RSMAS</strain>
        <tissue evidence="14">Whole animal</tissue>
    </source>
</reference>
<feature type="domain" description="Ig-like" evidence="13">
    <location>
        <begin position="814"/>
        <end position="875"/>
    </location>
</feature>
<feature type="domain" description="Ig-like" evidence="13">
    <location>
        <begin position="434"/>
        <end position="512"/>
    </location>
</feature>
<dbReference type="InterPro" id="IPR007110">
    <property type="entry name" value="Ig-like_dom"/>
</dbReference>
<dbReference type="InterPro" id="IPR003598">
    <property type="entry name" value="Ig_sub2"/>
</dbReference>
<keyword evidence="6 11" id="KW-0472">Membrane</keyword>
<evidence type="ECO:0000256" key="2">
    <source>
        <dbReference type="ARBA" id="ARBA00022692"/>
    </source>
</evidence>
<feature type="domain" description="Ig-like" evidence="13">
    <location>
        <begin position="248"/>
        <end position="340"/>
    </location>
</feature>
<dbReference type="FunFam" id="2.60.40.10:FF:000032">
    <property type="entry name" value="palladin isoform X1"/>
    <property type="match status" value="1"/>
</dbReference>
<dbReference type="GO" id="GO:0030424">
    <property type="term" value="C:axon"/>
    <property type="evidence" value="ECO:0007669"/>
    <property type="project" value="TreeGrafter"/>
</dbReference>
<evidence type="ECO:0000256" key="10">
    <source>
        <dbReference type="PROSITE-ProRule" id="PRU00196"/>
    </source>
</evidence>
<dbReference type="SMART" id="SM00202">
    <property type="entry name" value="SR"/>
    <property type="match status" value="1"/>
</dbReference>
<feature type="domain" description="SRCR" evidence="12">
    <location>
        <begin position="143"/>
        <end position="247"/>
    </location>
</feature>
<evidence type="ECO:0000256" key="5">
    <source>
        <dbReference type="ARBA" id="ARBA00022989"/>
    </source>
</evidence>
<keyword evidence="5 11" id="KW-1133">Transmembrane helix</keyword>
<feature type="domain" description="Ig-like" evidence="13">
    <location>
        <begin position="1065"/>
        <end position="1153"/>
    </location>
</feature>
<feature type="domain" description="Ig-like" evidence="13">
    <location>
        <begin position="694"/>
        <end position="785"/>
    </location>
</feature>
<dbReference type="GO" id="GO:0098632">
    <property type="term" value="F:cell-cell adhesion mediator activity"/>
    <property type="evidence" value="ECO:0007669"/>
    <property type="project" value="TreeGrafter"/>
</dbReference>
<evidence type="ECO:0000256" key="11">
    <source>
        <dbReference type="SAM" id="Phobius"/>
    </source>
</evidence>
<evidence type="ECO:0000256" key="4">
    <source>
        <dbReference type="ARBA" id="ARBA00022737"/>
    </source>
</evidence>
<dbReference type="PANTHER" id="PTHR10075:SF103">
    <property type="entry name" value="ROUNDABOUT HOMOLOG 4"/>
    <property type="match status" value="1"/>
</dbReference>
<dbReference type="Pfam" id="PF00530">
    <property type="entry name" value="SRCR"/>
    <property type="match status" value="1"/>
</dbReference>
<dbReference type="Proteomes" id="UP000275408">
    <property type="component" value="Unassembled WGS sequence"/>
</dbReference>
<evidence type="ECO:0000313" key="14">
    <source>
        <dbReference type="EMBL" id="RMX60395.1"/>
    </source>
</evidence>
<name>A0A3M6V3A1_POCDA</name>
<keyword evidence="3" id="KW-0732">Signal</keyword>
<dbReference type="AlphaFoldDB" id="A0A3M6V3A1"/>
<dbReference type="PROSITE" id="PS50287">
    <property type="entry name" value="SRCR_2"/>
    <property type="match status" value="2"/>
</dbReference>
<dbReference type="Gene3D" id="3.10.250.10">
    <property type="entry name" value="SRCR-like domain"/>
    <property type="match status" value="2"/>
</dbReference>
<dbReference type="EMBL" id="RCHS01000156">
    <property type="protein sequence ID" value="RMX60395.1"/>
    <property type="molecule type" value="Genomic_DNA"/>
</dbReference>
<feature type="domain" description="Ig-like" evidence="13">
    <location>
        <begin position="982"/>
        <end position="1060"/>
    </location>
</feature>
<dbReference type="InterPro" id="IPR001190">
    <property type="entry name" value="SRCR"/>
</dbReference>
<evidence type="ECO:0000313" key="15">
    <source>
        <dbReference type="Proteomes" id="UP000275408"/>
    </source>
</evidence>
<dbReference type="OrthoDB" id="5977422at2759"/>
<dbReference type="FunFam" id="3.10.250.10:FF:000016">
    <property type="entry name" value="Scavenger receptor cysteine-rich protein type 12"/>
    <property type="match status" value="1"/>
</dbReference>
<evidence type="ECO:0000256" key="1">
    <source>
        <dbReference type="ARBA" id="ARBA00004167"/>
    </source>
</evidence>
<dbReference type="GO" id="GO:0007156">
    <property type="term" value="P:homophilic cell adhesion via plasma membrane adhesion molecules"/>
    <property type="evidence" value="ECO:0007669"/>
    <property type="project" value="TreeGrafter"/>
</dbReference>
<keyword evidence="7 10" id="KW-1015">Disulfide bond</keyword>
<evidence type="ECO:0000256" key="8">
    <source>
        <dbReference type="ARBA" id="ARBA00023180"/>
    </source>
</evidence>
<keyword evidence="9" id="KW-0393">Immunoglobulin domain</keyword>
<evidence type="ECO:0000256" key="6">
    <source>
        <dbReference type="ARBA" id="ARBA00023136"/>
    </source>
</evidence>
<evidence type="ECO:0000256" key="7">
    <source>
        <dbReference type="ARBA" id="ARBA00023157"/>
    </source>
</evidence>
<evidence type="ECO:0000259" key="12">
    <source>
        <dbReference type="PROSITE" id="PS50287"/>
    </source>
</evidence>
<feature type="domain" description="SRCR" evidence="12">
    <location>
        <begin position="53"/>
        <end position="151"/>
    </location>
</feature>
<evidence type="ECO:0000259" key="13">
    <source>
        <dbReference type="PROSITE" id="PS50835"/>
    </source>
</evidence>
<proteinExistence type="predicted"/>
<feature type="domain" description="Ig-like" evidence="13">
    <location>
        <begin position="599"/>
        <end position="689"/>
    </location>
</feature>
<comment type="subcellular location">
    <subcellularLocation>
        <location evidence="1">Membrane</location>
        <topology evidence="1">Single-pass membrane protein</topology>
    </subcellularLocation>
</comment>
<feature type="domain" description="Ig-like" evidence="13">
    <location>
        <begin position="357"/>
        <end position="427"/>
    </location>
</feature>